<comment type="caution">
    <text evidence="3">The sequence shown here is derived from an EMBL/GenBank/DDBJ whole genome shotgun (WGS) entry which is preliminary data.</text>
</comment>
<proteinExistence type="predicted"/>
<protein>
    <recommendedName>
        <fullName evidence="4">Pentatricopeptide repeat-containing protein</fullName>
    </recommendedName>
</protein>
<dbReference type="PANTHER" id="PTHR47926:SF533">
    <property type="entry name" value="DYW DOMAIN-CONTAINING PROTEIN"/>
    <property type="match status" value="1"/>
</dbReference>
<dbReference type="FunFam" id="1.25.40.10:FF:000073">
    <property type="entry name" value="Pentatricopeptide repeat-containing protein chloroplastic"/>
    <property type="match status" value="1"/>
</dbReference>
<reference evidence="3" key="1">
    <citation type="submission" date="2018-10" db="EMBL/GenBank/DDBJ databases">
        <title>Population genomic analysis revealed the cold adaptation of white poplar.</title>
        <authorList>
            <person name="Liu Y.-J."/>
        </authorList>
    </citation>
    <scope>NUCLEOTIDE SEQUENCE [LARGE SCALE GENOMIC DNA]</scope>
    <source>
        <strain evidence="3">PAL-ZL1</strain>
    </source>
</reference>
<dbReference type="Pfam" id="PF01535">
    <property type="entry name" value="PPR"/>
    <property type="match status" value="1"/>
</dbReference>
<dbReference type="Gene3D" id="1.25.40.10">
    <property type="entry name" value="Tetratricopeptide repeat domain"/>
    <property type="match status" value="1"/>
</dbReference>
<evidence type="ECO:0000313" key="3">
    <source>
        <dbReference type="EMBL" id="TKR85256.1"/>
    </source>
</evidence>
<dbReference type="AlphaFoldDB" id="A0A4U5NQB6"/>
<dbReference type="PROSITE" id="PS51375">
    <property type="entry name" value="PPR"/>
    <property type="match status" value="1"/>
</dbReference>
<organism evidence="3">
    <name type="scientific">Populus alba</name>
    <name type="common">White poplar</name>
    <dbReference type="NCBI Taxonomy" id="43335"/>
    <lineage>
        <taxon>Eukaryota</taxon>
        <taxon>Viridiplantae</taxon>
        <taxon>Streptophyta</taxon>
        <taxon>Embryophyta</taxon>
        <taxon>Tracheophyta</taxon>
        <taxon>Spermatophyta</taxon>
        <taxon>Magnoliopsida</taxon>
        <taxon>eudicotyledons</taxon>
        <taxon>Gunneridae</taxon>
        <taxon>Pentapetalae</taxon>
        <taxon>rosids</taxon>
        <taxon>fabids</taxon>
        <taxon>Malpighiales</taxon>
        <taxon>Salicaceae</taxon>
        <taxon>Saliceae</taxon>
        <taxon>Populus</taxon>
    </lineage>
</organism>
<evidence type="ECO:0000256" key="1">
    <source>
        <dbReference type="ARBA" id="ARBA00022737"/>
    </source>
</evidence>
<keyword evidence="1" id="KW-0677">Repeat</keyword>
<evidence type="ECO:0000256" key="2">
    <source>
        <dbReference type="PROSITE-ProRule" id="PRU00708"/>
    </source>
</evidence>
<feature type="repeat" description="PPR" evidence="2">
    <location>
        <begin position="67"/>
        <end position="101"/>
    </location>
</feature>
<evidence type="ECO:0008006" key="4">
    <source>
        <dbReference type="Google" id="ProtNLM"/>
    </source>
</evidence>
<dbReference type="GO" id="GO:0003723">
    <property type="term" value="F:RNA binding"/>
    <property type="evidence" value="ECO:0007669"/>
    <property type="project" value="InterPro"/>
</dbReference>
<dbReference type="PANTHER" id="PTHR47926">
    <property type="entry name" value="PENTATRICOPEPTIDE REPEAT-CONTAINING PROTEIN"/>
    <property type="match status" value="1"/>
</dbReference>
<sequence>MLRGLATTWKNVWECLGLLHGKIDHRLVLKAGLDGDESVNRSLIRMYQRCGEMGFARMVFDVMGDRELVSRNSMISGYSKTSFSKEAIGLFMEMREKGFGPDEMTLVSVFGACGDLGLGRWVEGFVLQKKMENGASNEAIVLFNGMREAGPNPDKVIMIEVLSACSSIGAFDLGK</sequence>
<dbReference type="InterPro" id="IPR046960">
    <property type="entry name" value="PPR_At4g14850-like_plant"/>
</dbReference>
<dbReference type="InterPro" id="IPR002885">
    <property type="entry name" value="PPR_rpt"/>
</dbReference>
<dbReference type="GO" id="GO:0009451">
    <property type="term" value="P:RNA modification"/>
    <property type="evidence" value="ECO:0007669"/>
    <property type="project" value="InterPro"/>
</dbReference>
<dbReference type="NCBIfam" id="TIGR00756">
    <property type="entry name" value="PPR"/>
    <property type="match status" value="1"/>
</dbReference>
<dbReference type="InterPro" id="IPR011990">
    <property type="entry name" value="TPR-like_helical_dom_sf"/>
</dbReference>
<accession>A0A4U5NQB6</accession>
<name>A0A4U5NQB6_POPAL</name>
<dbReference type="EMBL" id="RCHU01000956">
    <property type="protein sequence ID" value="TKR85256.1"/>
    <property type="molecule type" value="Genomic_DNA"/>
</dbReference>
<gene>
    <name evidence="3" type="ORF">D5086_0000249220</name>
</gene>